<accession>A0ABV5CM41</accession>
<dbReference type="Gene3D" id="3.40.1580.10">
    <property type="entry name" value="SMI1/KNR4-like"/>
    <property type="match status" value="1"/>
</dbReference>
<dbReference type="SUPFAM" id="SSF160631">
    <property type="entry name" value="SMI1/KNR4-like"/>
    <property type="match status" value="1"/>
</dbReference>
<proteinExistence type="predicted"/>
<gene>
    <name evidence="1" type="ORF">AAFH96_08075</name>
</gene>
<dbReference type="Proteomes" id="UP001582793">
    <property type="component" value="Unassembled WGS sequence"/>
</dbReference>
<dbReference type="RefSeq" id="WP_375733690.1">
    <property type="nucleotide sequence ID" value="NZ_JBCGDC010000016.1"/>
</dbReference>
<keyword evidence="2" id="KW-1185">Reference proteome</keyword>
<sequence length="278" mass="30991">MTIDDLVRRVPPPPASVDGDGDWTAVDRTLGRSLPADFKDLVRRYGRGEFLDFLFPHTPFGLGNLLDEADGLLELEGPLRDEFPENYPYPLHPEPGGLLVWAATVNGDRLCWLTGGEPHRWPVVVWDPRGSRYERHDVTATGFLSAWIDGRLTCGLFPPMPQVAPWFEPVRDLTRIYVRLAGDEHPYAERLRILRAALAPTTDRGGVESADGLRQDRFVATAARWRVTYETMYGHQIRIAFPPGDADRVRAALSAAVASMGCRVLSAMTGDGTPTWTR</sequence>
<dbReference type="Pfam" id="PF14568">
    <property type="entry name" value="SUKH_6"/>
    <property type="match status" value="1"/>
</dbReference>
<evidence type="ECO:0000313" key="1">
    <source>
        <dbReference type="EMBL" id="MFB6393067.1"/>
    </source>
</evidence>
<dbReference type="EMBL" id="JBCGDC010000016">
    <property type="protein sequence ID" value="MFB6393067.1"/>
    <property type="molecule type" value="Genomic_DNA"/>
</dbReference>
<comment type="caution">
    <text evidence="1">The sequence shown here is derived from an EMBL/GenBank/DDBJ whole genome shotgun (WGS) entry which is preliminary data.</text>
</comment>
<dbReference type="InterPro" id="IPR037883">
    <property type="entry name" value="Knr4/Smi1-like_sf"/>
</dbReference>
<reference evidence="1 2" key="1">
    <citation type="submission" date="2024-04" db="EMBL/GenBank/DDBJ databases">
        <title>Polymorphospora sp. isolated from Baiyangdian Lake in Xiong'an New Area.</title>
        <authorList>
            <person name="Zhang X."/>
            <person name="Liu J."/>
        </authorList>
    </citation>
    <scope>NUCLEOTIDE SEQUENCE [LARGE SCALE GENOMIC DNA]</scope>
    <source>
        <strain evidence="1 2">2-325</strain>
    </source>
</reference>
<organism evidence="1 2">
    <name type="scientific">Polymorphospora lycopeni</name>
    <dbReference type="NCBI Taxonomy" id="3140240"/>
    <lineage>
        <taxon>Bacteria</taxon>
        <taxon>Bacillati</taxon>
        <taxon>Actinomycetota</taxon>
        <taxon>Actinomycetes</taxon>
        <taxon>Micromonosporales</taxon>
        <taxon>Micromonosporaceae</taxon>
        <taxon>Polymorphospora</taxon>
    </lineage>
</organism>
<evidence type="ECO:0000313" key="2">
    <source>
        <dbReference type="Proteomes" id="UP001582793"/>
    </source>
</evidence>
<name>A0ABV5CM41_9ACTN</name>
<protein>
    <submittedName>
        <fullName evidence="1">SMI1/KNR4 family protein</fullName>
    </submittedName>
</protein>